<dbReference type="GO" id="GO:0016757">
    <property type="term" value="F:glycosyltransferase activity"/>
    <property type="evidence" value="ECO:0007669"/>
    <property type="project" value="UniProtKB-KW"/>
</dbReference>
<feature type="domain" description="Glycosyltransferase subfamily 4-like N-terminal" evidence="2">
    <location>
        <begin position="18"/>
        <end position="150"/>
    </location>
</feature>
<evidence type="ECO:0000259" key="1">
    <source>
        <dbReference type="Pfam" id="PF00534"/>
    </source>
</evidence>
<evidence type="ECO:0000313" key="3">
    <source>
        <dbReference type="EMBL" id="QEG16062.1"/>
    </source>
</evidence>
<dbReference type="InterPro" id="IPR028098">
    <property type="entry name" value="Glyco_trans_4-like_N"/>
</dbReference>
<dbReference type="Gene3D" id="3.40.50.2000">
    <property type="entry name" value="Glycogen Phosphorylase B"/>
    <property type="match status" value="2"/>
</dbReference>
<gene>
    <name evidence="3" type="primary">pimA</name>
    <name evidence="3" type="ORF">GmarT_19230</name>
</gene>
<name>A0ABX5YK75_9PLAN</name>
<protein>
    <submittedName>
        <fullName evidence="3">GDP-mannose-dependent alpha-(1-2)-phosphatidylinositol mannosyltransferase</fullName>
    </submittedName>
</protein>
<dbReference type="EMBL" id="CP042910">
    <property type="protein sequence ID" value="QEG16062.1"/>
    <property type="molecule type" value="Genomic_DNA"/>
</dbReference>
<dbReference type="RefSeq" id="WP_002649089.1">
    <property type="nucleotide sequence ID" value="NZ_CP042910.1"/>
</dbReference>
<dbReference type="SUPFAM" id="SSF53756">
    <property type="entry name" value="UDP-Glycosyltransferase/glycogen phosphorylase"/>
    <property type="match status" value="1"/>
</dbReference>
<dbReference type="CDD" id="cd03802">
    <property type="entry name" value="GT4_AviGT4-like"/>
    <property type="match status" value="1"/>
</dbReference>
<keyword evidence="3" id="KW-0328">Glycosyltransferase</keyword>
<feature type="domain" description="Glycosyl transferase family 1" evidence="1">
    <location>
        <begin position="168"/>
        <end position="307"/>
    </location>
</feature>
<dbReference type="Pfam" id="PF13439">
    <property type="entry name" value="Glyco_transf_4"/>
    <property type="match status" value="1"/>
</dbReference>
<dbReference type="Pfam" id="PF00534">
    <property type="entry name" value="Glycos_transf_1"/>
    <property type="match status" value="1"/>
</dbReference>
<accession>A0ABX5YK75</accession>
<sequence>MRIAQVSPLIESVPPQTYGGIERVVSNLTESLVKEGHDVTLFASGDSKTTADLYAVVEQSLRLSQTPRDPEIAQIIQLEKLIQMRDRFDIIHFHIETIHFPLVRHLDIPHVTTLHSRLDRPDVISLYQEFQEVPVVSISAAQRRFIPDANWVSTVYNGIPVNENFNDSPGDYLLFLGRFCPDKGPEEAIDIALKSNFRLKMAAKVDASDKAYFESRIAPLLEHPLIEYLGEVGEPEKSELICGARALLFPIKWPEPFGLVMTEAMACGTPVIAFMEGSVPEVVKPGVSGFIVETVQEAVAAVSKISQLDRRLCRKYFENRFTCQHMAKGYLQTYQNVLTEWKRKVNPGHRAMKNQEHSSTATQPVISKGIAFQK</sequence>
<organism evidence="3 4">
    <name type="scientific">Gimesia maris</name>
    <dbReference type="NCBI Taxonomy" id="122"/>
    <lineage>
        <taxon>Bacteria</taxon>
        <taxon>Pseudomonadati</taxon>
        <taxon>Planctomycetota</taxon>
        <taxon>Planctomycetia</taxon>
        <taxon>Planctomycetales</taxon>
        <taxon>Planctomycetaceae</taxon>
        <taxon>Gimesia</taxon>
    </lineage>
</organism>
<dbReference type="PANTHER" id="PTHR12526">
    <property type="entry name" value="GLYCOSYLTRANSFERASE"/>
    <property type="match status" value="1"/>
</dbReference>
<keyword evidence="4" id="KW-1185">Reference proteome</keyword>
<keyword evidence="3" id="KW-0808">Transferase</keyword>
<dbReference type="PANTHER" id="PTHR12526:SF595">
    <property type="entry name" value="BLL5217 PROTEIN"/>
    <property type="match status" value="1"/>
</dbReference>
<evidence type="ECO:0000259" key="2">
    <source>
        <dbReference type="Pfam" id="PF13439"/>
    </source>
</evidence>
<dbReference type="GeneID" id="98646536"/>
<proteinExistence type="predicted"/>
<evidence type="ECO:0000313" key="4">
    <source>
        <dbReference type="Proteomes" id="UP000322887"/>
    </source>
</evidence>
<reference evidence="3 4" key="1">
    <citation type="submission" date="2019-08" db="EMBL/GenBank/DDBJ databases">
        <title>Deep-cultivation of Planctomycetes and their phenomic and genomic characterization uncovers novel biology.</title>
        <authorList>
            <person name="Wiegand S."/>
            <person name="Jogler M."/>
            <person name="Boedeker C."/>
            <person name="Pinto D."/>
            <person name="Vollmers J."/>
            <person name="Rivas-Marin E."/>
            <person name="Kohn T."/>
            <person name="Peeters S.H."/>
            <person name="Heuer A."/>
            <person name="Rast P."/>
            <person name="Oberbeckmann S."/>
            <person name="Bunk B."/>
            <person name="Jeske O."/>
            <person name="Meyerdierks A."/>
            <person name="Storesund J.E."/>
            <person name="Kallscheuer N."/>
            <person name="Luecker S."/>
            <person name="Lage O.M."/>
            <person name="Pohl T."/>
            <person name="Merkel B.J."/>
            <person name="Hornburger P."/>
            <person name="Mueller R.-W."/>
            <person name="Bruemmer F."/>
            <person name="Labrenz M."/>
            <person name="Spormann A.M."/>
            <person name="Op den Camp H."/>
            <person name="Overmann J."/>
            <person name="Amann R."/>
            <person name="Jetten M.S.M."/>
            <person name="Mascher T."/>
            <person name="Medema M.H."/>
            <person name="Devos D.P."/>
            <person name="Kaster A.-K."/>
            <person name="Ovreas L."/>
            <person name="Rohde M."/>
            <person name="Galperin M.Y."/>
            <person name="Jogler C."/>
        </authorList>
    </citation>
    <scope>NUCLEOTIDE SEQUENCE [LARGE SCALE GENOMIC DNA]</scope>
    <source>
        <strain evidence="3 4">DSM 8797</strain>
    </source>
</reference>
<dbReference type="Proteomes" id="UP000322887">
    <property type="component" value="Chromosome"/>
</dbReference>
<dbReference type="InterPro" id="IPR001296">
    <property type="entry name" value="Glyco_trans_1"/>
</dbReference>